<feature type="transmembrane region" description="Helical" evidence="7">
    <location>
        <begin position="368"/>
        <end position="389"/>
    </location>
</feature>
<dbReference type="PANTHER" id="PTHR30250:SF10">
    <property type="entry name" value="LIPOPOLYSACCHARIDE BIOSYNTHESIS PROTEIN WZXC"/>
    <property type="match status" value="1"/>
</dbReference>
<sequence>MSVIAPTGSGRLDHLKSGRASAAIKGTMWSLVSSFAPALLGFLVFLATSRVLSPAEFGIVAFAASIATVGLAISPAGFREALIQRQSITPVHIDTVFWLCLGAGFLVFTVLCAAAPFVAGSSGDPLLVWLIPFISARVIFDMAAAVPNALLVRTMSFRMLALRTTAASLVAAGVCLVLLWLGFGLWALAASQLASSIATCVGALIAARFLPGFRFDWRALGDLKAFGLFSTGNHFITTISVDQLLIGALLGPAGLGIYGFARRIFQILTDLISGALNLVSYSLLSSMQGEPEKLRSAYLLGTFASSVVAFPVFAGLALVAKDLVPVAFGDHWIEAVPIVQAFCALGILTAVGILQASLIRSQGQADLWFYYVLSKQVVTVLYVFLFAGWGLLPLAISLVILNVLMWLPSLHMVVRLLRISLLAYLGSFALPVLATLVMWGAGYLVQIELADADTTLRLITTIGAAALSYGAVIIVFGRDRLVRLLGFLRRR</sequence>
<feature type="transmembrane region" description="Helical" evidence="7">
    <location>
        <begin position="332"/>
        <end position="356"/>
    </location>
</feature>
<dbReference type="GO" id="GO:0005886">
    <property type="term" value="C:plasma membrane"/>
    <property type="evidence" value="ECO:0007669"/>
    <property type="project" value="UniProtKB-SubCell"/>
</dbReference>
<gene>
    <name evidence="8" type="ORF">VW35_18725</name>
</gene>
<evidence type="ECO:0000256" key="7">
    <source>
        <dbReference type="SAM" id="Phobius"/>
    </source>
</evidence>
<evidence type="ECO:0000256" key="2">
    <source>
        <dbReference type="ARBA" id="ARBA00007430"/>
    </source>
</evidence>
<name>A0A0F5L0A5_9HYPH</name>
<dbReference type="OrthoDB" id="7605542at2"/>
<feature type="transmembrane region" description="Helical" evidence="7">
    <location>
        <begin position="57"/>
        <end position="76"/>
    </location>
</feature>
<evidence type="ECO:0000256" key="1">
    <source>
        <dbReference type="ARBA" id="ARBA00004651"/>
    </source>
</evidence>
<evidence type="ECO:0000313" key="8">
    <source>
        <dbReference type="EMBL" id="KKB75808.1"/>
    </source>
</evidence>
<reference evidence="8 9" key="1">
    <citation type="submission" date="2015-03" db="EMBL/GenBank/DDBJ databases">
        <authorList>
            <person name="Hassan Y.I."/>
            <person name="Lepp D."/>
            <person name="Zhou T."/>
        </authorList>
    </citation>
    <scope>NUCLEOTIDE SEQUENCE [LARGE SCALE GENOMIC DNA]</scope>
    <source>
        <strain evidence="8 9">GH2-10</strain>
    </source>
</reference>
<dbReference type="PANTHER" id="PTHR30250">
    <property type="entry name" value="PST FAMILY PREDICTED COLANIC ACID TRANSPORTER"/>
    <property type="match status" value="1"/>
</dbReference>
<dbReference type="Proteomes" id="UP000033514">
    <property type="component" value="Unassembled WGS sequence"/>
</dbReference>
<feature type="transmembrane region" description="Helical" evidence="7">
    <location>
        <begin position="96"/>
        <end position="120"/>
    </location>
</feature>
<keyword evidence="5 7" id="KW-1133">Transmembrane helix</keyword>
<evidence type="ECO:0000256" key="6">
    <source>
        <dbReference type="ARBA" id="ARBA00023136"/>
    </source>
</evidence>
<evidence type="ECO:0000256" key="4">
    <source>
        <dbReference type="ARBA" id="ARBA00022692"/>
    </source>
</evidence>
<feature type="transmembrane region" description="Helical" evidence="7">
    <location>
        <begin position="234"/>
        <end position="258"/>
    </location>
</feature>
<dbReference type="STRING" id="361041.VW35_18725"/>
<keyword evidence="9" id="KW-1185">Reference proteome</keyword>
<dbReference type="Pfam" id="PF13440">
    <property type="entry name" value="Polysacc_synt_3"/>
    <property type="match status" value="1"/>
</dbReference>
<feature type="transmembrane region" description="Helical" evidence="7">
    <location>
        <begin position="421"/>
        <end position="444"/>
    </location>
</feature>
<evidence type="ECO:0000256" key="3">
    <source>
        <dbReference type="ARBA" id="ARBA00022475"/>
    </source>
</evidence>
<feature type="transmembrane region" description="Helical" evidence="7">
    <location>
        <begin position="126"/>
        <end position="152"/>
    </location>
</feature>
<comment type="caution">
    <text evidence="8">The sequence shown here is derived from an EMBL/GenBank/DDBJ whole genome shotgun (WGS) entry which is preliminary data.</text>
</comment>
<keyword evidence="4 7" id="KW-0812">Transmembrane</keyword>
<evidence type="ECO:0000313" key="9">
    <source>
        <dbReference type="Proteomes" id="UP000033514"/>
    </source>
</evidence>
<protein>
    <recommendedName>
        <fullName evidence="10">Polysaccharide biosynthesis protein C-terminal domain-containing protein</fullName>
    </recommendedName>
</protein>
<accession>A0A0F5L0A5</accession>
<evidence type="ECO:0008006" key="10">
    <source>
        <dbReference type="Google" id="ProtNLM"/>
    </source>
</evidence>
<dbReference type="CDD" id="cd13127">
    <property type="entry name" value="MATE_tuaB_like"/>
    <property type="match status" value="1"/>
</dbReference>
<feature type="transmembrane region" description="Helical" evidence="7">
    <location>
        <begin position="164"/>
        <end position="187"/>
    </location>
</feature>
<comment type="subcellular location">
    <subcellularLocation>
        <location evidence="1">Cell membrane</location>
        <topology evidence="1">Multi-pass membrane protein</topology>
    </subcellularLocation>
</comment>
<dbReference type="AlphaFoldDB" id="A0A0F5L0A5"/>
<keyword evidence="3" id="KW-1003">Cell membrane</keyword>
<keyword evidence="6 7" id="KW-0472">Membrane</keyword>
<comment type="similarity">
    <text evidence="2">Belongs to the polysaccharide synthase family.</text>
</comment>
<feature type="transmembrane region" description="Helical" evidence="7">
    <location>
        <begin position="456"/>
        <end position="476"/>
    </location>
</feature>
<evidence type="ECO:0000256" key="5">
    <source>
        <dbReference type="ARBA" id="ARBA00022989"/>
    </source>
</evidence>
<feature type="transmembrane region" description="Helical" evidence="7">
    <location>
        <begin position="296"/>
        <end position="320"/>
    </location>
</feature>
<dbReference type="RefSeq" id="WP_046144628.1">
    <property type="nucleotide sequence ID" value="NZ_LAJG01000048.1"/>
</dbReference>
<feature type="transmembrane region" description="Helical" evidence="7">
    <location>
        <begin position="26"/>
        <end position="45"/>
    </location>
</feature>
<organism evidence="8 9">
    <name type="scientific">Devosia soli</name>
    <dbReference type="NCBI Taxonomy" id="361041"/>
    <lineage>
        <taxon>Bacteria</taxon>
        <taxon>Pseudomonadati</taxon>
        <taxon>Pseudomonadota</taxon>
        <taxon>Alphaproteobacteria</taxon>
        <taxon>Hyphomicrobiales</taxon>
        <taxon>Devosiaceae</taxon>
        <taxon>Devosia</taxon>
    </lineage>
</organism>
<proteinExistence type="inferred from homology"/>
<dbReference type="EMBL" id="LAJG01000048">
    <property type="protein sequence ID" value="KKB75808.1"/>
    <property type="molecule type" value="Genomic_DNA"/>
</dbReference>
<dbReference type="PATRIC" id="fig|361041.3.peg.3158"/>
<feature type="transmembrane region" description="Helical" evidence="7">
    <location>
        <begin position="395"/>
        <end position="414"/>
    </location>
</feature>
<dbReference type="InterPro" id="IPR050833">
    <property type="entry name" value="Poly_Biosynth_Transport"/>
</dbReference>